<dbReference type="Proteomes" id="UP000308600">
    <property type="component" value="Unassembled WGS sequence"/>
</dbReference>
<gene>
    <name evidence="1" type="ORF">BDN72DRAFT_776913</name>
</gene>
<name>A0ACD3AAZ0_9AGAR</name>
<protein>
    <submittedName>
        <fullName evidence="1">Uncharacterized protein</fullName>
    </submittedName>
</protein>
<organism evidence="1 2">
    <name type="scientific">Pluteus cervinus</name>
    <dbReference type="NCBI Taxonomy" id="181527"/>
    <lineage>
        <taxon>Eukaryota</taxon>
        <taxon>Fungi</taxon>
        <taxon>Dikarya</taxon>
        <taxon>Basidiomycota</taxon>
        <taxon>Agaricomycotina</taxon>
        <taxon>Agaricomycetes</taxon>
        <taxon>Agaricomycetidae</taxon>
        <taxon>Agaricales</taxon>
        <taxon>Pluteineae</taxon>
        <taxon>Pluteaceae</taxon>
        <taxon>Pluteus</taxon>
    </lineage>
</organism>
<evidence type="ECO:0000313" key="1">
    <source>
        <dbReference type="EMBL" id="TFK62579.1"/>
    </source>
</evidence>
<evidence type="ECO:0000313" key="2">
    <source>
        <dbReference type="Proteomes" id="UP000308600"/>
    </source>
</evidence>
<proteinExistence type="predicted"/>
<sequence length="180" mass="21058">ELSEEDISFLRHFALKIEKHMTNDTFEACRFAFPEAHISPFKITKARAEFLAEFQPRVYDCCVSSCCCYVGPHADIDRCPYCKEPRFNAQKKPRKRFTYVPLIPRLLAYFRNPDFAAKLDYRSEYVPSAGIMKDYTDSRHYQRLRQSDVTLNGCPQLYKFFSDTRDIALGLSTDGFCPFR</sequence>
<accession>A0ACD3AAZ0</accession>
<feature type="non-terminal residue" evidence="1">
    <location>
        <position position="1"/>
    </location>
</feature>
<keyword evidence="2" id="KW-1185">Reference proteome</keyword>
<reference evidence="1 2" key="1">
    <citation type="journal article" date="2019" name="Nat. Ecol. Evol.">
        <title>Megaphylogeny resolves global patterns of mushroom evolution.</title>
        <authorList>
            <person name="Varga T."/>
            <person name="Krizsan K."/>
            <person name="Foldi C."/>
            <person name="Dima B."/>
            <person name="Sanchez-Garcia M."/>
            <person name="Sanchez-Ramirez S."/>
            <person name="Szollosi G.J."/>
            <person name="Szarkandi J.G."/>
            <person name="Papp V."/>
            <person name="Albert L."/>
            <person name="Andreopoulos W."/>
            <person name="Angelini C."/>
            <person name="Antonin V."/>
            <person name="Barry K.W."/>
            <person name="Bougher N.L."/>
            <person name="Buchanan P."/>
            <person name="Buyck B."/>
            <person name="Bense V."/>
            <person name="Catcheside P."/>
            <person name="Chovatia M."/>
            <person name="Cooper J."/>
            <person name="Damon W."/>
            <person name="Desjardin D."/>
            <person name="Finy P."/>
            <person name="Geml J."/>
            <person name="Haridas S."/>
            <person name="Hughes K."/>
            <person name="Justo A."/>
            <person name="Karasinski D."/>
            <person name="Kautmanova I."/>
            <person name="Kiss B."/>
            <person name="Kocsube S."/>
            <person name="Kotiranta H."/>
            <person name="LaButti K.M."/>
            <person name="Lechner B.E."/>
            <person name="Liimatainen K."/>
            <person name="Lipzen A."/>
            <person name="Lukacs Z."/>
            <person name="Mihaltcheva S."/>
            <person name="Morgado L.N."/>
            <person name="Niskanen T."/>
            <person name="Noordeloos M.E."/>
            <person name="Ohm R.A."/>
            <person name="Ortiz-Santana B."/>
            <person name="Ovrebo C."/>
            <person name="Racz N."/>
            <person name="Riley R."/>
            <person name="Savchenko A."/>
            <person name="Shiryaev A."/>
            <person name="Soop K."/>
            <person name="Spirin V."/>
            <person name="Szebenyi C."/>
            <person name="Tomsovsky M."/>
            <person name="Tulloss R.E."/>
            <person name="Uehling J."/>
            <person name="Grigoriev I.V."/>
            <person name="Vagvolgyi C."/>
            <person name="Papp T."/>
            <person name="Martin F.M."/>
            <person name="Miettinen O."/>
            <person name="Hibbett D.S."/>
            <person name="Nagy L.G."/>
        </authorList>
    </citation>
    <scope>NUCLEOTIDE SEQUENCE [LARGE SCALE GENOMIC DNA]</scope>
    <source>
        <strain evidence="1 2">NL-1719</strain>
    </source>
</reference>
<dbReference type="EMBL" id="ML208572">
    <property type="protein sequence ID" value="TFK62579.1"/>
    <property type="molecule type" value="Genomic_DNA"/>
</dbReference>